<dbReference type="GO" id="GO:0003677">
    <property type="term" value="F:DNA binding"/>
    <property type="evidence" value="ECO:0007669"/>
    <property type="project" value="UniProtKB-KW"/>
</dbReference>
<dbReference type="OrthoDB" id="7506088at2"/>
<feature type="domain" description="HTH crp-type" evidence="5">
    <location>
        <begin position="147"/>
        <end position="213"/>
    </location>
</feature>
<evidence type="ECO:0000259" key="4">
    <source>
        <dbReference type="PROSITE" id="PS50042"/>
    </source>
</evidence>
<name>A0A1X7ETF0_9HYPH</name>
<evidence type="ECO:0000256" key="1">
    <source>
        <dbReference type="ARBA" id="ARBA00023015"/>
    </source>
</evidence>
<dbReference type="InterPro" id="IPR018490">
    <property type="entry name" value="cNMP-bd_dom_sf"/>
</dbReference>
<evidence type="ECO:0000313" key="7">
    <source>
        <dbReference type="Proteomes" id="UP000192903"/>
    </source>
</evidence>
<dbReference type="SMART" id="SM00419">
    <property type="entry name" value="HTH_CRP"/>
    <property type="match status" value="1"/>
</dbReference>
<dbReference type="InterPro" id="IPR036388">
    <property type="entry name" value="WH-like_DNA-bd_sf"/>
</dbReference>
<proteinExistence type="predicted"/>
<dbReference type="STRING" id="464029.SAMN02982989_1730"/>
<dbReference type="InterPro" id="IPR000595">
    <property type="entry name" value="cNMP-bd_dom"/>
</dbReference>
<evidence type="ECO:0000259" key="5">
    <source>
        <dbReference type="PROSITE" id="PS51063"/>
    </source>
</evidence>
<dbReference type="Proteomes" id="UP000192903">
    <property type="component" value="Unassembled WGS sequence"/>
</dbReference>
<evidence type="ECO:0000256" key="3">
    <source>
        <dbReference type="ARBA" id="ARBA00023163"/>
    </source>
</evidence>
<dbReference type="Gene3D" id="2.60.120.10">
    <property type="entry name" value="Jelly Rolls"/>
    <property type="match status" value="1"/>
</dbReference>
<keyword evidence="6" id="KW-0808">Transferase</keyword>
<keyword evidence="1" id="KW-0805">Transcription regulation</keyword>
<dbReference type="SUPFAM" id="SSF46785">
    <property type="entry name" value="Winged helix' DNA-binding domain"/>
    <property type="match status" value="1"/>
</dbReference>
<dbReference type="PROSITE" id="PS51063">
    <property type="entry name" value="HTH_CRP_2"/>
    <property type="match status" value="1"/>
</dbReference>
<dbReference type="RefSeq" id="WP_085422011.1">
    <property type="nucleotide sequence ID" value="NZ_FXAF01000006.1"/>
</dbReference>
<dbReference type="GO" id="GO:0006355">
    <property type="term" value="P:regulation of DNA-templated transcription"/>
    <property type="evidence" value="ECO:0007669"/>
    <property type="project" value="InterPro"/>
</dbReference>
<dbReference type="SUPFAM" id="SSF51206">
    <property type="entry name" value="cAMP-binding domain-like"/>
    <property type="match status" value="1"/>
</dbReference>
<dbReference type="InterPro" id="IPR014710">
    <property type="entry name" value="RmlC-like_jellyroll"/>
</dbReference>
<keyword evidence="2" id="KW-0238">DNA-binding</keyword>
<keyword evidence="6" id="KW-0418">Kinase</keyword>
<dbReference type="Gene3D" id="1.10.10.10">
    <property type="entry name" value="Winged helix-like DNA-binding domain superfamily/Winged helix DNA-binding domain"/>
    <property type="match status" value="1"/>
</dbReference>
<accession>A0A1X7ETF0</accession>
<dbReference type="AlphaFoldDB" id="A0A1X7ETF0"/>
<feature type="domain" description="Cyclic nucleotide-binding" evidence="4">
    <location>
        <begin position="13"/>
        <end position="76"/>
    </location>
</feature>
<reference evidence="7" key="1">
    <citation type="submission" date="2017-04" db="EMBL/GenBank/DDBJ databases">
        <authorList>
            <person name="Varghese N."/>
            <person name="Submissions S."/>
        </authorList>
    </citation>
    <scope>NUCLEOTIDE SEQUENCE [LARGE SCALE GENOMIC DNA]</scope>
    <source>
        <strain evidence="7">B4P</strain>
    </source>
</reference>
<dbReference type="EMBL" id="FXAF01000006">
    <property type="protein sequence ID" value="SMF39344.1"/>
    <property type="molecule type" value="Genomic_DNA"/>
</dbReference>
<keyword evidence="3" id="KW-0804">Transcription</keyword>
<dbReference type="GO" id="GO:0016301">
    <property type="term" value="F:kinase activity"/>
    <property type="evidence" value="ECO:0007669"/>
    <property type="project" value="UniProtKB-KW"/>
</dbReference>
<evidence type="ECO:0000313" key="6">
    <source>
        <dbReference type="EMBL" id="SMF39344.1"/>
    </source>
</evidence>
<dbReference type="InterPro" id="IPR012318">
    <property type="entry name" value="HTH_CRP"/>
</dbReference>
<dbReference type="PROSITE" id="PS50042">
    <property type="entry name" value="CNMP_BINDING_3"/>
    <property type="match status" value="1"/>
</dbReference>
<gene>
    <name evidence="6" type="ORF">SAMN02982989_1730</name>
</gene>
<protein>
    <submittedName>
        <fullName evidence="6">cAMP-binding domain of CRP or a regulatory subunit of cAMP-dependent protein kinases</fullName>
    </submittedName>
</protein>
<sequence>MSVAEQNEIRNRLLALLPENEFRSVRTVLEPVDLARGFVIVEAGRPIDYVYFLESGIGSVVTVSADGQQAEAGMFGREGFSPTPAGVGGTISIHEVLMQVAGNGYRMPIGKVAETLAQNPVFANLLARFIQAFSSQVSYTALCNIAYQVDERLARWLLMGHDRVDGDEINLTHDFISLMLGVRRPSVTTALHVLEGKKLIRAERGRITIRDRKGMQEFAGHAYGEPEEEYRRLIGEFWPVSAPEMPFDDVME</sequence>
<keyword evidence="7" id="KW-1185">Reference proteome</keyword>
<evidence type="ECO:0000256" key="2">
    <source>
        <dbReference type="ARBA" id="ARBA00023125"/>
    </source>
</evidence>
<dbReference type="InterPro" id="IPR036390">
    <property type="entry name" value="WH_DNA-bd_sf"/>
</dbReference>
<organism evidence="6 7">
    <name type="scientific">Xaviernesmea oryzae</name>
    <dbReference type="NCBI Taxonomy" id="464029"/>
    <lineage>
        <taxon>Bacteria</taxon>
        <taxon>Pseudomonadati</taxon>
        <taxon>Pseudomonadota</taxon>
        <taxon>Alphaproteobacteria</taxon>
        <taxon>Hyphomicrobiales</taxon>
        <taxon>Rhizobiaceae</taxon>
        <taxon>Rhizobium/Agrobacterium group</taxon>
        <taxon>Xaviernesmea</taxon>
    </lineage>
</organism>
<dbReference type="Pfam" id="PF13545">
    <property type="entry name" value="HTH_Crp_2"/>
    <property type="match status" value="1"/>
</dbReference>